<dbReference type="Pfam" id="PF13380">
    <property type="entry name" value="CoA_binding_2"/>
    <property type="match status" value="1"/>
</dbReference>
<dbReference type="Gene3D" id="3.40.50.261">
    <property type="entry name" value="Succinyl-CoA synthetase domains"/>
    <property type="match status" value="2"/>
</dbReference>
<gene>
    <name evidence="8" type="ORF">NIES592_09485</name>
</gene>
<proteinExistence type="inferred from homology"/>
<organism evidence="8 9">
    <name type="scientific">Fischerella major NIES-592</name>
    <dbReference type="NCBI Taxonomy" id="210994"/>
    <lineage>
        <taxon>Bacteria</taxon>
        <taxon>Bacillati</taxon>
        <taxon>Cyanobacteriota</taxon>
        <taxon>Cyanophyceae</taxon>
        <taxon>Nostocales</taxon>
        <taxon>Hapalosiphonaceae</taxon>
        <taxon>Fischerella</taxon>
    </lineage>
</organism>
<dbReference type="PROSITE" id="PS51186">
    <property type="entry name" value="GNAT"/>
    <property type="match status" value="1"/>
</dbReference>
<dbReference type="GO" id="GO:0043758">
    <property type="term" value="F:acetate-CoA ligase (ADP-forming) activity"/>
    <property type="evidence" value="ECO:0007669"/>
    <property type="project" value="InterPro"/>
</dbReference>
<comment type="caution">
    <text evidence="8">The sequence shown here is derived from an EMBL/GenBank/DDBJ whole genome shotgun (WGS) entry which is preliminary data.</text>
</comment>
<evidence type="ECO:0000259" key="6">
    <source>
        <dbReference type="PROSITE" id="PS50975"/>
    </source>
</evidence>
<dbReference type="Pfam" id="PF13549">
    <property type="entry name" value="ATP-grasp_5"/>
    <property type="match status" value="1"/>
</dbReference>
<dbReference type="SUPFAM" id="SSF55729">
    <property type="entry name" value="Acyl-CoA N-acyltransferases (Nat)"/>
    <property type="match status" value="1"/>
</dbReference>
<accession>A0A1U7H0C6</accession>
<dbReference type="InterPro" id="IPR036291">
    <property type="entry name" value="NAD(P)-bd_dom_sf"/>
</dbReference>
<dbReference type="Gene3D" id="3.40.50.720">
    <property type="entry name" value="NAD(P)-binding Rossmann-like Domain"/>
    <property type="match status" value="1"/>
</dbReference>
<keyword evidence="1" id="KW-0436">Ligase</keyword>
<dbReference type="InterPro" id="IPR003781">
    <property type="entry name" value="CoA-bd"/>
</dbReference>
<evidence type="ECO:0000256" key="5">
    <source>
        <dbReference type="PROSITE-ProRule" id="PRU00409"/>
    </source>
</evidence>
<dbReference type="Pfam" id="PF19045">
    <property type="entry name" value="Ligase_CoA_2"/>
    <property type="match status" value="1"/>
</dbReference>
<evidence type="ECO:0000256" key="3">
    <source>
        <dbReference type="ARBA" id="ARBA00022840"/>
    </source>
</evidence>
<dbReference type="InterPro" id="IPR000182">
    <property type="entry name" value="GNAT_dom"/>
</dbReference>
<dbReference type="InterPro" id="IPR043938">
    <property type="entry name" value="Ligase_CoA_dom"/>
</dbReference>
<name>A0A1U7H0C6_9CYAN</name>
<dbReference type="InterPro" id="IPR051538">
    <property type="entry name" value="Acyl-CoA_Synth/Transferase"/>
</dbReference>
<dbReference type="Gene3D" id="3.40.630.30">
    <property type="match status" value="1"/>
</dbReference>
<protein>
    <submittedName>
        <fullName evidence="8">Acetyl CoA synthetase subunit alpha</fullName>
    </submittedName>
</protein>
<dbReference type="PANTHER" id="PTHR43334">
    <property type="entry name" value="ACETATE--COA LIGASE [ADP-FORMING]"/>
    <property type="match status" value="1"/>
</dbReference>
<dbReference type="SMART" id="SM00881">
    <property type="entry name" value="CoA_binding"/>
    <property type="match status" value="1"/>
</dbReference>
<dbReference type="Gene3D" id="3.30.1490.20">
    <property type="entry name" value="ATP-grasp fold, A domain"/>
    <property type="match status" value="1"/>
</dbReference>
<comment type="similarity">
    <text evidence="4">In the N-terminal section; belongs to the acetate CoA ligase alpha subunit family.</text>
</comment>
<dbReference type="Pfam" id="PF13302">
    <property type="entry name" value="Acetyltransf_3"/>
    <property type="match status" value="1"/>
</dbReference>
<dbReference type="AlphaFoldDB" id="A0A1U7H0C6"/>
<dbReference type="RefSeq" id="WP_073555613.1">
    <property type="nucleotide sequence ID" value="NZ_MRCA01000004.1"/>
</dbReference>
<dbReference type="SUPFAM" id="SSF56059">
    <property type="entry name" value="Glutathione synthetase ATP-binding domain-like"/>
    <property type="match status" value="1"/>
</dbReference>
<dbReference type="InterPro" id="IPR011761">
    <property type="entry name" value="ATP-grasp"/>
</dbReference>
<dbReference type="Pfam" id="PF13607">
    <property type="entry name" value="Succ_CoA_lig"/>
    <property type="match status" value="1"/>
</dbReference>
<evidence type="ECO:0000256" key="4">
    <source>
        <dbReference type="ARBA" id="ARBA00060888"/>
    </source>
</evidence>
<dbReference type="SUPFAM" id="SSF52210">
    <property type="entry name" value="Succinyl-CoA synthetase domains"/>
    <property type="match status" value="2"/>
</dbReference>
<dbReference type="Proteomes" id="UP000186391">
    <property type="component" value="Unassembled WGS sequence"/>
</dbReference>
<evidence type="ECO:0000256" key="1">
    <source>
        <dbReference type="ARBA" id="ARBA00022598"/>
    </source>
</evidence>
<dbReference type="InterPro" id="IPR032875">
    <property type="entry name" value="Succ_CoA_lig_flav_dom"/>
</dbReference>
<evidence type="ECO:0000259" key="7">
    <source>
        <dbReference type="PROSITE" id="PS51186"/>
    </source>
</evidence>
<dbReference type="InterPro" id="IPR016102">
    <property type="entry name" value="Succinyl-CoA_synth-like"/>
</dbReference>
<dbReference type="GO" id="GO:0005524">
    <property type="term" value="F:ATP binding"/>
    <property type="evidence" value="ECO:0007669"/>
    <property type="project" value="UniProtKB-UniRule"/>
</dbReference>
<evidence type="ECO:0000256" key="2">
    <source>
        <dbReference type="ARBA" id="ARBA00022741"/>
    </source>
</evidence>
<dbReference type="EMBL" id="MRCA01000004">
    <property type="protein sequence ID" value="OKH14299.1"/>
    <property type="molecule type" value="Genomic_DNA"/>
</dbReference>
<dbReference type="OrthoDB" id="9807426at2"/>
<dbReference type="PANTHER" id="PTHR43334:SF1">
    <property type="entry name" value="3-HYDROXYPROPIONATE--COA LIGASE [ADP-FORMING]"/>
    <property type="match status" value="1"/>
</dbReference>
<dbReference type="GO" id="GO:0046872">
    <property type="term" value="F:metal ion binding"/>
    <property type="evidence" value="ECO:0007669"/>
    <property type="project" value="InterPro"/>
</dbReference>
<dbReference type="InterPro" id="IPR016181">
    <property type="entry name" value="Acyl_CoA_acyltransferase"/>
</dbReference>
<keyword evidence="2 5" id="KW-0547">Nucleotide-binding</keyword>
<dbReference type="Gene3D" id="3.30.470.20">
    <property type="entry name" value="ATP-grasp fold, B domain"/>
    <property type="match status" value="1"/>
</dbReference>
<dbReference type="SUPFAM" id="SSF51735">
    <property type="entry name" value="NAD(P)-binding Rossmann-fold domains"/>
    <property type="match status" value="1"/>
</dbReference>
<dbReference type="FunFam" id="3.30.1490.20:FF:000020">
    <property type="entry name" value="Protein lysine acetyltransferase"/>
    <property type="match status" value="1"/>
</dbReference>
<dbReference type="InterPro" id="IPR013815">
    <property type="entry name" value="ATP_grasp_subdomain_1"/>
</dbReference>
<feature type="domain" description="N-acetyltransferase" evidence="7">
    <location>
        <begin position="758"/>
        <end position="918"/>
    </location>
</feature>
<evidence type="ECO:0000313" key="9">
    <source>
        <dbReference type="Proteomes" id="UP000186391"/>
    </source>
</evidence>
<keyword evidence="3 5" id="KW-0067">ATP-binding</keyword>
<dbReference type="GO" id="GO:0016747">
    <property type="term" value="F:acyltransferase activity, transferring groups other than amino-acyl groups"/>
    <property type="evidence" value="ECO:0007669"/>
    <property type="project" value="InterPro"/>
</dbReference>
<keyword evidence="9" id="KW-1185">Reference proteome</keyword>
<evidence type="ECO:0000313" key="8">
    <source>
        <dbReference type="EMBL" id="OKH14299.1"/>
    </source>
</evidence>
<dbReference type="PROSITE" id="PS50975">
    <property type="entry name" value="ATP_GRASP"/>
    <property type="match status" value="1"/>
</dbReference>
<feature type="domain" description="ATP-grasp" evidence="6">
    <location>
        <begin position="512"/>
        <end position="548"/>
    </location>
</feature>
<sequence length="921" mass="100214">MQKTMQLGSDRAYDILRSEHQPLDAIFAPKSIAVIGASEREGSVGRTVLWNLISHPFGGTVFPVNPKHHSVLGIKTYPNIAAVPEPVDLAIVITPASTVPGVIGECVDAGVKGAIVLSAGFKEIGTTGAELEQQVLQQVRRGKMRLIGPNCLGVMNPHTGLNATFAHGMALPGKVGFISQSGALCTAILDWSFRENVGFSAFISIGSMLDVGWGDLIYYLGDDPHTESIVIYMESIGDARSFLSAAREVALTKPIIVIKAGRTAAAAKAAASHTGALAGSDAVFDAAFRRCGVLRVKSISELFDMAEVLAKQPRPKGPRLTIVTNAGGPGVLATDALITDGGELAELSPETYAALNELLPPQWSHNNPIDILGDADPMRYAKALEIVAKDPNSDGLLVILTPQAMTDPTQSAYKVKPLARIGKPILASWMGDADVEAGAEILNQASIPTFPFPDTAAHVFNYMWRYNYNLRALYETPVLPEGVDTSDRTVAKTIIQTAREAGRTLLTEVESKQILAAYGIPTVTTQVATSAAEAVRLAEEIGYPVVLKVYSETITHKTDVDGVHLNLRDAKAVREAYDAIALSVSTKVGANHFAGVTVQPMINLKNSYELILGSSIDAQFGPVLLFGTGGQLVEVFQDRALGLPPLNTTLARRMMEQTRIYKALQGVRGRKAVNLEALEQLLVRFSQLVVEQPLIKEIDINPLLVKAEGIAENSLVAVDARIVLHDLDITEAQLPKLAIRPYPTQYVSSWTTRNGMQVTIRPIRPEDEPLMIKLHHTLSEESVFFRYFHLIKLSQRIAHERLTRLCFLDYDREMALVVDYENPETGEHEVLAVGRLSKLHGTSEAEFAILVSDRYQCQGLGTELLKRLLEVGRDERLRLISAEILTENSAMQRVCEKLGFRIYPTVDAAVVRAEIKVAGER</sequence>
<reference evidence="8 9" key="1">
    <citation type="submission" date="2016-11" db="EMBL/GenBank/DDBJ databases">
        <title>Draft Genome Sequences of Nine Cyanobacterial Strains from Diverse Habitats.</title>
        <authorList>
            <person name="Zhu T."/>
            <person name="Hou S."/>
            <person name="Lu X."/>
            <person name="Hess W.R."/>
        </authorList>
    </citation>
    <scope>NUCLEOTIDE SEQUENCE [LARGE SCALE GENOMIC DNA]</scope>
    <source>
        <strain evidence="8 9">NIES-592</strain>
    </source>
</reference>